<dbReference type="STRING" id="1073423.SAMN04488700_0152"/>
<dbReference type="RefSeq" id="WP_085558533.1">
    <property type="nucleotide sequence ID" value="NZ_FOAH01000011.1"/>
</dbReference>
<dbReference type="EMBL" id="FXBJ01000002">
    <property type="protein sequence ID" value="SMH26486.1"/>
    <property type="molecule type" value="Genomic_DNA"/>
</dbReference>
<gene>
    <name evidence="1" type="ORF">SAMN04488700_0152</name>
</gene>
<protein>
    <submittedName>
        <fullName evidence="1">Uncharacterized protein</fullName>
    </submittedName>
</protein>
<keyword evidence="2" id="KW-1185">Reference proteome</keyword>
<evidence type="ECO:0000313" key="2">
    <source>
        <dbReference type="Proteomes" id="UP000193435"/>
    </source>
</evidence>
<accession>A0A1X7MR21</accession>
<organism evidence="1 2">
    <name type="scientific">Carnobacterium iners</name>
    <dbReference type="NCBI Taxonomy" id="1073423"/>
    <lineage>
        <taxon>Bacteria</taxon>
        <taxon>Bacillati</taxon>
        <taxon>Bacillota</taxon>
        <taxon>Bacilli</taxon>
        <taxon>Lactobacillales</taxon>
        <taxon>Carnobacteriaceae</taxon>
        <taxon>Carnobacterium</taxon>
    </lineage>
</organism>
<dbReference type="AlphaFoldDB" id="A0A1X7MR21"/>
<reference evidence="1 2" key="1">
    <citation type="submission" date="2017-04" db="EMBL/GenBank/DDBJ databases">
        <authorList>
            <person name="Afonso C.L."/>
            <person name="Miller P.J."/>
            <person name="Scott M.A."/>
            <person name="Spackman E."/>
            <person name="Goraichik I."/>
            <person name="Dimitrov K.M."/>
            <person name="Suarez D.L."/>
            <person name="Swayne D.E."/>
        </authorList>
    </citation>
    <scope>NUCLEOTIDE SEQUENCE [LARGE SCALE GENOMIC DNA]</scope>
    <source>
        <strain evidence="1 2">LMG26642</strain>
    </source>
</reference>
<dbReference type="Proteomes" id="UP000193435">
    <property type="component" value="Unassembled WGS sequence"/>
</dbReference>
<name>A0A1X7MR21_9LACT</name>
<dbReference type="SUPFAM" id="SSF81901">
    <property type="entry name" value="HCP-like"/>
    <property type="match status" value="1"/>
</dbReference>
<proteinExistence type="predicted"/>
<sequence length="100" mass="11730">MNEGRRYINETMKISILDNIRKHLRKEDKELFSNLEGLIENNHSKARVDLGDLSFNNHFSRINHIKQASSLYRLTIKYGNTEAVSQFGMMCFDAEEYKMA</sequence>
<evidence type="ECO:0000313" key="1">
    <source>
        <dbReference type="EMBL" id="SMH26486.1"/>
    </source>
</evidence>